<proteinExistence type="predicted"/>
<reference evidence="2 3" key="1">
    <citation type="submission" date="2014-12" db="EMBL/GenBank/DDBJ databases">
        <authorList>
            <person name="Neuveglise Cecile"/>
        </authorList>
    </citation>
    <scope>NUCLEOTIDE SEQUENCE [LARGE SCALE GENOMIC DNA]</scope>
    <source>
        <strain evidence="2 3">CBS 12615</strain>
    </source>
</reference>
<name>A0A0C7MWZ3_9SACH</name>
<keyword evidence="1" id="KW-1133">Transmembrane helix</keyword>
<dbReference type="HOGENOM" id="CLU_076919_0_0_1"/>
<dbReference type="GO" id="GO:0006457">
    <property type="term" value="P:protein folding"/>
    <property type="evidence" value="ECO:0007669"/>
    <property type="project" value="EnsemblFungi"/>
</dbReference>
<sequence length="336" mass="37460">MAKKTGIRGPIKQIDASLHEPINKDAPPTIYGTHLTPELANASLNLSVDFLKQQQSLANRAVIWHPKTLGFSLFCTLIYLAPNAVLPKNTRSASGFIVQFVLMNQTVLLTAGIVLLMTTSFAFTLLSKLTESLFQAKVDAVVKSEGELVFGCKLEQLANSIIKPTEKLKNTQIIVYRDTPIALASVSENEAVSNADSLVMGVSAIGTRRVYVKSGIIEDLLDWALLRTKNIQTGSQKFKSDRSMKLLVDVYSFDHALKDTLAKKGFSLIKSHKLPESRLLSGIFGVRQELWGVQFRYDSKKRNERKRERVSRPFCKQTKLENTRPSLFLVENSSCI</sequence>
<dbReference type="STRING" id="1245769.A0A0C7MWZ3"/>
<feature type="transmembrane region" description="Helical" evidence="1">
    <location>
        <begin position="106"/>
        <end position="126"/>
    </location>
</feature>
<dbReference type="GO" id="GO:0051082">
    <property type="term" value="F:unfolded protein binding"/>
    <property type="evidence" value="ECO:0007669"/>
    <property type="project" value="EnsemblFungi"/>
</dbReference>
<keyword evidence="3" id="KW-1185">Reference proteome</keyword>
<dbReference type="Pfam" id="PF11124">
    <property type="entry name" value="Pho86"/>
    <property type="match status" value="1"/>
</dbReference>
<dbReference type="Proteomes" id="UP000054304">
    <property type="component" value="Unassembled WGS sequence"/>
</dbReference>
<dbReference type="GO" id="GO:0010966">
    <property type="term" value="P:regulation of phosphate transport"/>
    <property type="evidence" value="ECO:0007669"/>
    <property type="project" value="EnsemblFungi"/>
</dbReference>
<dbReference type="GeneID" id="34688066"/>
<keyword evidence="1" id="KW-0812">Transmembrane</keyword>
<evidence type="ECO:0000313" key="2">
    <source>
        <dbReference type="EMBL" id="CEP64512.1"/>
    </source>
</evidence>
<evidence type="ECO:0000256" key="1">
    <source>
        <dbReference type="SAM" id="Phobius"/>
    </source>
</evidence>
<feature type="transmembrane region" description="Helical" evidence="1">
    <location>
        <begin position="69"/>
        <end position="86"/>
    </location>
</feature>
<dbReference type="GO" id="GO:0006888">
    <property type="term" value="P:endoplasmic reticulum to Golgi vesicle-mediated transport"/>
    <property type="evidence" value="ECO:0007669"/>
    <property type="project" value="EnsemblFungi"/>
</dbReference>
<gene>
    <name evidence="2" type="ORF">LALA0_S12e00540g</name>
</gene>
<evidence type="ECO:0000313" key="3">
    <source>
        <dbReference type="Proteomes" id="UP000054304"/>
    </source>
</evidence>
<accession>A0A0C7MWZ3</accession>
<dbReference type="OrthoDB" id="4082764at2759"/>
<dbReference type="GO" id="GO:0005783">
    <property type="term" value="C:endoplasmic reticulum"/>
    <property type="evidence" value="ECO:0007669"/>
    <property type="project" value="EnsemblFungi"/>
</dbReference>
<dbReference type="InterPro" id="IPR024297">
    <property type="entry name" value="Pho86"/>
</dbReference>
<dbReference type="EMBL" id="LN736371">
    <property type="protein sequence ID" value="CEP64512.1"/>
    <property type="molecule type" value="Genomic_DNA"/>
</dbReference>
<organism evidence="2 3">
    <name type="scientific">Lachancea lanzarotensis</name>
    <dbReference type="NCBI Taxonomy" id="1245769"/>
    <lineage>
        <taxon>Eukaryota</taxon>
        <taxon>Fungi</taxon>
        <taxon>Dikarya</taxon>
        <taxon>Ascomycota</taxon>
        <taxon>Saccharomycotina</taxon>
        <taxon>Saccharomycetes</taxon>
        <taxon>Saccharomycetales</taxon>
        <taxon>Saccharomycetaceae</taxon>
        <taxon>Lachancea</taxon>
    </lineage>
</organism>
<dbReference type="AlphaFoldDB" id="A0A0C7MWZ3"/>
<protein>
    <submittedName>
        <fullName evidence="2">LALA0S12e00540g1_1</fullName>
    </submittedName>
</protein>
<keyword evidence="1" id="KW-0472">Membrane</keyword>
<dbReference type="RefSeq" id="XP_022630718.1">
    <property type="nucleotide sequence ID" value="XM_022774121.1"/>
</dbReference>